<reference evidence="12" key="1">
    <citation type="submission" date="2020-05" db="EMBL/GenBank/DDBJ databases">
        <title>Phylogenomic resolution of chytrid fungi.</title>
        <authorList>
            <person name="Stajich J.E."/>
            <person name="Amses K."/>
            <person name="Simmons R."/>
            <person name="Seto K."/>
            <person name="Myers J."/>
            <person name="Bonds A."/>
            <person name="Quandt C.A."/>
            <person name="Barry K."/>
            <person name="Liu P."/>
            <person name="Grigoriev I."/>
            <person name="Longcore J.E."/>
            <person name="James T.Y."/>
        </authorList>
    </citation>
    <scope>NUCLEOTIDE SEQUENCE</scope>
    <source>
        <strain evidence="12">PLAUS21</strain>
    </source>
</reference>
<dbReference type="GO" id="GO:0008270">
    <property type="term" value="F:zinc ion binding"/>
    <property type="evidence" value="ECO:0007669"/>
    <property type="project" value="UniProtKB-KW"/>
</dbReference>
<dbReference type="InterPro" id="IPR032423">
    <property type="entry name" value="AAA_assoc_2"/>
</dbReference>
<dbReference type="Proteomes" id="UP001210925">
    <property type="component" value="Unassembled WGS sequence"/>
</dbReference>
<dbReference type="Pfam" id="PF16193">
    <property type="entry name" value="AAA_assoc_2"/>
    <property type="match status" value="1"/>
</dbReference>
<protein>
    <submittedName>
        <fullName evidence="12">Werner helicase interacting protein 1</fullName>
    </submittedName>
</protein>
<comment type="similarity">
    <text evidence="1">Belongs to the AAA ATPase family. RarA/MGS1/WRNIP1 subfamily.</text>
</comment>
<evidence type="ECO:0000256" key="9">
    <source>
        <dbReference type="SAM" id="MobiDB-lite"/>
    </source>
</evidence>
<dbReference type="GO" id="GO:0016887">
    <property type="term" value="F:ATP hydrolysis activity"/>
    <property type="evidence" value="ECO:0007669"/>
    <property type="project" value="InterPro"/>
</dbReference>
<keyword evidence="7" id="KW-0067">ATP-binding</keyword>
<dbReference type="GO" id="GO:0005524">
    <property type="term" value="F:ATP binding"/>
    <property type="evidence" value="ECO:0007669"/>
    <property type="project" value="UniProtKB-KW"/>
</dbReference>
<dbReference type="InterPro" id="IPR051314">
    <property type="entry name" value="AAA_ATPase_RarA/MGS1/WRNIP1"/>
</dbReference>
<dbReference type="InterPro" id="IPR008921">
    <property type="entry name" value="DNA_pol3_clamp-load_cplx_C"/>
</dbReference>
<dbReference type="CDD" id="cd18139">
    <property type="entry name" value="HLD_clamp_RarA"/>
    <property type="match status" value="1"/>
</dbReference>
<evidence type="ECO:0000313" key="13">
    <source>
        <dbReference type="Proteomes" id="UP001210925"/>
    </source>
</evidence>
<dbReference type="CDD" id="cd00009">
    <property type="entry name" value="AAA"/>
    <property type="match status" value="1"/>
</dbReference>
<evidence type="ECO:0000259" key="10">
    <source>
        <dbReference type="SMART" id="SM00382"/>
    </source>
</evidence>
<feature type="compositionally biased region" description="Basic and acidic residues" evidence="9">
    <location>
        <begin position="41"/>
        <end position="52"/>
    </location>
</feature>
<dbReference type="Gene3D" id="1.10.8.60">
    <property type="match status" value="1"/>
</dbReference>
<evidence type="ECO:0000256" key="3">
    <source>
        <dbReference type="ARBA" id="ARBA00022741"/>
    </source>
</evidence>
<keyword evidence="13" id="KW-1185">Reference proteome</keyword>
<name>A0AAD5UI82_9FUNG</name>
<dbReference type="GO" id="GO:0005634">
    <property type="term" value="C:nucleus"/>
    <property type="evidence" value="ECO:0007669"/>
    <property type="project" value="TreeGrafter"/>
</dbReference>
<evidence type="ECO:0000313" key="12">
    <source>
        <dbReference type="EMBL" id="KAJ3255772.1"/>
    </source>
</evidence>
<evidence type="ECO:0000256" key="6">
    <source>
        <dbReference type="ARBA" id="ARBA00022833"/>
    </source>
</evidence>
<evidence type="ECO:0000256" key="8">
    <source>
        <dbReference type="ARBA" id="ARBA00023204"/>
    </source>
</evidence>
<feature type="domain" description="UBZ4-type" evidence="11">
    <location>
        <begin position="2"/>
        <end position="26"/>
    </location>
</feature>
<sequence length="462" mass="52641">MFVKCPICAKSVKETEINFHLDIQCSTKEEIKPVNSPLSLDTKEPSCNEGKESRKRKRNEPLAELSRPVEFGDFKGQEIVKEGSILRELIENDRISSMIFYGPPGSGKTTLARLISRTRWYKEFSATTHNIQDVKQAIVKAKEHYKRTNAKGVIFLDEIHRFTKAQQDIFLDIEKGDYIFIAATTENPSFRVNNALLSRVRVFVLEKLTSDYLVEILKRAYTLKIKDMDDELAGLKPVPDDVYMFIANMCDGDARTALNVLDFLLSSNQDITIELAKNAILKHNILYDRNGEEHYNIISALHKSLRGSDDNAALYWLGRMIYAGEDPLYVARRLVRFASEDIGLANNQALQLALSTYQACQVIGMPECDAILAHCVTYLARSPKSVETYQAIKKVKKTIDTEYNYPVPLHIRNAPTVLMKDMGYGDGYKYNPEYKNQVKQDYLPPGLITRNFFTFEASKEAQ</sequence>
<keyword evidence="6" id="KW-0862">Zinc</keyword>
<evidence type="ECO:0000256" key="2">
    <source>
        <dbReference type="ARBA" id="ARBA00022723"/>
    </source>
</evidence>
<dbReference type="InterPro" id="IPR006642">
    <property type="entry name" value="Rad18_UBZ4"/>
</dbReference>
<dbReference type="Gene3D" id="1.20.272.10">
    <property type="match status" value="1"/>
</dbReference>
<dbReference type="SMART" id="SM00734">
    <property type="entry name" value="ZnF_Rad18"/>
    <property type="match status" value="1"/>
</dbReference>
<dbReference type="Pfam" id="PF12002">
    <property type="entry name" value="MgsA_C"/>
    <property type="match status" value="1"/>
</dbReference>
<feature type="domain" description="AAA+ ATPase" evidence="10">
    <location>
        <begin position="94"/>
        <end position="208"/>
    </location>
</feature>
<keyword evidence="4" id="KW-0227">DNA damage</keyword>
<dbReference type="GO" id="GO:0000731">
    <property type="term" value="P:DNA synthesis involved in DNA repair"/>
    <property type="evidence" value="ECO:0007669"/>
    <property type="project" value="TreeGrafter"/>
</dbReference>
<dbReference type="PANTHER" id="PTHR13779">
    <property type="entry name" value="WERNER HELICASE-INTERACTING PROTEIN 1 FAMILY MEMBER"/>
    <property type="match status" value="1"/>
</dbReference>
<dbReference type="PANTHER" id="PTHR13779:SF7">
    <property type="entry name" value="ATPASE WRNIP1"/>
    <property type="match status" value="1"/>
</dbReference>
<evidence type="ECO:0000256" key="1">
    <source>
        <dbReference type="ARBA" id="ARBA00008959"/>
    </source>
</evidence>
<dbReference type="InterPro" id="IPR003959">
    <property type="entry name" value="ATPase_AAA_core"/>
</dbReference>
<keyword evidence="8" id="KW-0234">DNA repair</keyword>
<evidence type="ECO:0000256" key="7">
    <source>
        <dbReference type="ARBA" id="ARBA00022840"/>
    </source>
</evidence>
<feature type="region of interest" description="Disordered" evidence="9">
    <location>
        <begin position="35"/>
        <end position="61"/>
    </location>
</feature>
<proteinExistence type="inferred from homology"/>
<dbReference type="Gene3D" id="1.10.3710.10">
    <property type="entry name" value="DNA polymerase III clamp loader subunits, C-terminal domain"/>
    <property type="match status" value="1"/>
</dbReference>
<dbReference type="SUPFAM" id="SSF48019">
    <property type="entry name" value="post-AAA+ oligomerization domain-like"/>
    <property type="match status" value="1"/>
</dbReference>
<evidence type="ECO:0000256" key="5">
    <source>
        <dbReference type="ARBA" id="ARBA00022771"/>
    </source>
</evidence>
<dbReference type="Pfam" id="PF00004">
    <property type="entry name" value="AAA"/>
    <property type="match status" value="1"/>
</dbReference>
<dbReference type="GO" id="GO:0017116">
    <property type="term" value="F:single-stranded DNA helicase activity"/>
    <property type="evidence" value="ECO:0007669"/>
    <property type="project" value="TreeGrafter"/>
</dbReference>
<dbReference type="InterPro" id="IPR003593">
    <property type="entry name" value="AAA+_ATPase"/>
</dbReference>
<dbReference type="SMART" id="SM00382">
    <property type="entry name" value="AAA"/>
    <property type="match status" value="1"/>
</dbReference>
<evidence type="ECO:0000259" key="11">
    <source>
        <dbReference type="SMART" id="SM00734"/>
    </source>
</evidence>
<keyword evidence="3" id="KW-0547">Nucleotide-binding</keyword>
<dbReference type="SUPFAM" id="SSF52540">
    <property type="entry name" value="P-loop containing nucleoside triphosphate hydrolases"/>
    <property type="match status" value="1"/>
</dbReference>
<dbReference type="GO" id="GO:0006271">
    <property type="term" value="P:DNA strand elongation involved in DNA replication"/>
    <property type="evidence" value="ECO:0007669"/>
    <property type="project" value="UniProtKB-ARBA"/>
</dbReference>
<dbReference type="FunFam" id="1.20.272.10:FF:000001">
    <property type="entry name" value="Putative AAA family ATPase"/>
    <property type="match status" value="1"/>
</dbReference>
<dbReference type="InterPro" id="IPR021886">
    <property type="entry name" value="MgsA_C"/>
</dbReference>
<comment type="caution">
    <text evidence="12">The sequence shown here is derived from an EMBL/GenBank/DDBJ whole genome shotgun (WGS) entry which is preliminary data.</text>
</comment>
<dbReference type="GO" id="GO:0003677">
    <property type="term" value="F:DNA binding"/>
    <property type="evidence" value="ECO:0007669"/>
    <property type="project" value="InterPro"/>
</dbReference>
<gene>
    <name evidence="12" type="primary">WRNIP1</name>
    <name evidence="12" type="ORF">HK103_006030</name>
</gene>
<dbReference type="EMBL" id="JADGKB010000060">
    <property type="protein sequence ID" value="KAJ3255772.1"/>
    <property type="molecule type" value="Genomic_DNA"/>
</dbReference>
<keyword evidence="12" id="KW-0347">Helicase</keyword>
<dbReference type="InterPro" id="IPR027417">
    <property type="entry name" value="P-loop_NTPase"/>
</dbReference>
<dbReference type="AlphaFoldDB" id="A0AAD5UI82"/>
<dbReference type="Gene3D" id="3.40.50.300">
    <property type="entry name" value="P-loop containing nucleotide triphosphate hydrolases"/>
    <property type="match status" value="1"/>
</dbReference>
<keyword evidence="12" id="KW-0378">Hydrolase</keyword>
<organism evidence="12 13">
    <name type="scientific">Boothiomyces macroporosus</name>
    <dbReference type="NCBI Taxonomy" id="261099"/>
    <lineage>
        <taxon>Eukaryota</taxon>
        <taxon>Fungi</taxon>
        <taxon>Fungi incertae sedis</taxon>
        <taxon>Chytridiomycota</taxon>
        <taxon>Chytridiomycota incertae sedis</taxon>
        <taxon>Chytridiomycetes</taxon>
        <taxon>Rhizophydiales</taxon>
        <taxon>Terramycetaceae</taxon>
        <taxon>Boothiomyces</taxon>
    </lineage>
</organism>
<dbReference type="GO" id="GO:0008047">
    <property type="term" value="F:enzyme activator activity"/>
    <property type="evidence" value="ECO:0007669"/>
    <property type="project" value="TreeGrafter"/>
</dbReference>
<keyword evidence="2" id="KW-0479">Metal-binding</keyword>
<accession>A0AAD5UI82</accession>
<evidence type="ECO:0000256" key="4">
    <source>
        <dbReference type="ARBA" id="ARBA00022763"/>
    </source>
</evidence>
<keyword evidence="5" id="KW-0863">Zinc-finger</keyword>